<dbReference type="OrthoDB" id="9785745at2"/>
<evidence type="ECO:0000313" key="7">
    <source>
        <dbReference type="Proteomes" id="UP000175691"/>
    </source>
</evidence>
<dbReference type="InterPro" id="IPR000847">
    <property type="entry name" value="LysR_HTH_N"/>
</dbReference>
<dbReference type="CDD" id="cd05466">
    <property type="entry name" value="PBP2_LTTR_substrate"/>
    <property type="match status" value="1"/>
</dbReference>
<organism evidence="6 7">
    <name type="scientific">Alteromonas confluentis</name>
    <dbReference type="NCBI Taxonomy" id="1656094"/>
    <lineage>
        <taxon>Bacteria</taxon>
        <taxon>Pseudomonadati</taxon>
        <taxon>Pseudomonadota</taxon>
        <taxon>Gammaproteobacteria</taxon>
        <taxon>Alteromonadales</taxon>
        <taxon>Alteromonadaceae</taxon>
        <taxon>Alteromonas/Salinimonas group</taxon>
        <taxon>Alteromonas</taxon>
    </lineage>
</organism>
<sequence length="299" mass="32869">MRIDPRTLRLFLAVCREGTISGAARAEHLSQPSVSVAINQLERVLATKLFERNRQGIQLTPAGEALKIKAQAVDSLLLSAQEEIKLLEDDVGGPLNIGGTPGALASVMGKVISSFSKEYPRFNLRITECHDAKAHQMLKNYELDLAILTSGMTSSSDSFCELPVFSDPFSIVVGEANYHLPEKLNLRQLASARWVLPDKVGGFRRQIDALFISSDAAIPNNVISSDSLLSTKYIVRASDYITILPREVVKSELENGSLRAIEIDGINFKRKVGLLWLAERKLPAIAQAFIDHTVQCLDV</sequence>
<dbReference type="PROSITE" id="PS50931">
    <property type="entry name" value="HTH_LYSR"/>
    <property type="match status" value="1"/>
</dbReference>
<dbReference type="Gene3D" id="1.10.10.10">
    <property type="entry name" value="Winged helix-like DNA-binding domain superfamily/Winged helix DNA-binding domain"/>
    <property type="match status" value="1"/>
</dbReference>
<evidence type="ECO:0000256" key="3">
    <source>
        <dbReference type="ARBA" id="ARBA00023125"/>
    </source>
</evidence>
<keyword evidence="4" id="KW-0804">Transcription</keyword>
<accession>A0A1E7ZAD4</accession>
<dbReference type="Pfam" id="PF00126">
    <property type="entry name" value="HTH_1"/>
    <property type="match status" value="1"/>
</dbReference>
<evidence type="ECO:0000259" key="5">
    <source>
        <dbReference type="PROSITE" id="PS50931"/>
    </source>
</evidence>
<dbReference type="Pfam" id="PF03466">
    <property type="entry name" value="LysR_substrate"/>
    <property type="match status" value="1"/>
</dbReference>
<keyword evidence="7" id="KW-1185">Reference proteome</keyword>
<dbReference type="GO" id="GO:0003700">
    <property type="term" value="F:DNA-binding transcription factor activity"/>
    <property type="evidence" value="ECO:0007669"/>
    <property type="project" value="InterPro"/>
</dbReference>
<evidence type="ECO:0000256" key="1">
    <source>
        <dbReference type="ARBA" id="ARBA00009437"/>
    </source>
</evidence>
<comment type="similarity">
    <text evidence="1">Belongs to the LysR transcriptional regulatory family.</text>
</comment>
<keyword evidence="3" id="KW-0238">DNA-binding</keyword>
<comment type="caution">
    <text evidence="6">The sequence shown here is derived from an EMBL/GenBank/DDBJ whole genome shotgun (WGS) entry which is preliminary data.</text>
</comment>
<dbReference type="EMBL" id="MDHN01000029">
    <property type="protein sequence ID" value="OFC70411.1"/>
    <property type="molecule type" value="Genomic_DNA"/>
</dbReference>
<proteinExistence type="inferred from homology"/>
<feature type="domain" description="HTH lysR-type" evidence="5">
    <location>
        <begin position="3"/>
        <end position="60"/>
    </location>
</feature>
<evidence type="ECO:0000313" key="6">
    <source>
        <dbReference type="EMBL" id="OFC70411.1"/>
    </source>
</evidence>
<dbReference type="RefSeq" id="WP_070126055.1">
    <property type="nucleotide sequence ID" value="NZ_MDHN01000029.1"/>
</dbReference>
<dbReference type="InterPro" id="IPR036388">
    <property type="entry name" value="WH-like_DNA-bd_sf"/>
</dbReference>
<reference evidence="6 7" key="1">
    <citation type="submission" date="2016-08" db="EMBL/GenBank/DDBJ databases">
        <authorList>
            <person name="Seilhamer J.J."/>
        </authorList>
    </citation>
    <scope>NUCLEOTIDE SEQUENCE [LARGE SCALE GENOMIC DNA]</scope>
    <source>
        <strain evidence="6 7">KCTC 42603</strain>
    </source>
</reference>
<dbReference type="PANTHER" id="PTHR30419">
    <property type="entry name" value="HTH-TYPE TRANSCRIPTIONAL REGULATOR YBHD"/>
    <property type="match status" value="1"/>
</dbReference>
<evidence type="ECO:0000256" key="2">
    <source>
        <dbReference type="ARBA" id="ARBA00023015"/>
    </source>
</evidence>
<dbReference type="InterPro" id="IPR005119">
    <property type="entry name" value="LysR_subst-bd"/>
</dbReference>
<dbReference type="SUPFAM" id="SSF53850">
    <property type="entry name" value="Periplasmic binding protein-like II"/>
    <property type="match status" value="1"/>
</dbReference>
<dbReference type="STRING" id="1656094.BFC18_14705"/>
<dbReference type="GO" id="GO:0003677">
    <property type="term" value="F:DNA binding"/>
    <property type="evidence" value="ECO:0007669"/>
    <property type="project" value="UniProtKB-KW"/>
</dbReference>
<name>A0A1E7ZAD4_9ALTE</name>
<protein>
    <recommendedName>
        <fullName evidence="5">HTH lysR-type domain-containing protein</fullName>
    </recommendedName>
</protein>
<dbReference type="Proteomes" id="UP000175691">
    <property type="component" value="Unassembled WGS sequence"/>
</dbReference>
<dbReference type="SUPFAM" id="SSF46785">
    <property type="entry name" value="Winged helix' DNA-binding domain"/>
    <property type="match status" value="1"/>
</dbReference>
<dbReference type="InterPro" id="IPR050950">
    <property type="entry name" value="HTH-type_LysR_regulators"/>
</dbReference>
<dbReference type="Gene3D" id="3.40.190.290">
    <property type="match status" value="1"/>
</dbReference>
<dbReference type="InterPro" id="IPR036390">
    <property type="entry name" value="WH_DNA-bd_sf"/>
</dbReference>
<dbReference type="PRINTS" id="PR00039">
    <property type="entry name" value="HTHLYSR"/>
</dbReference>
<gene>
    <name evidence="6" type="ORF">BFC18_14705</name>
</gene>
<dbReference type="GO" id="GO:0005829">
    <property type="term" value="C:cytosol"/>
    <property type="evidence" value="ECO:0007669"/>
    <property type="project" value="TreeGrafter"/>
</dbReference>
<keyword evidence="2" id="KW-0805">Transcription regulation</keyword>
<dbReference type="PANTHER" id="PTHR30419:SF8">
    <property type="entry name" value="NITROGEN ASSIMILATION TRANSCRIPTIONAL ACTIVATOR-RELATED"/>
    <property type="match status" value="1"/>
</dbReference>
<evidence type="ECO:0000256" key="4">
    <source>
        <dbReference type="ARBA" id="ARBA00023163"/>
    </source>
</evidence>
<dbReference type="AlphaFoldDB" id="A0A1E7ZAD4"/>